<reference evidence="1 4" key="2">
    <citation type="submission" date="2015-02" db="EMBL/GenBank/DDBJ databases">
        <title>Physiological reanalysis, assessment of diazotrophy, and genome sequences of multiple isolates of Streptomyces thermoautotrophicus.</title>
        <authorList>
            <person name="MacKellar D.C."/>
            <person name="Lieber L."/>
            <person name="Norman J."/>
            <person name="Bolger A."/>
            <person name="Tobin C."/>
            <person name="Murray J.W."/>
            <person name="Prell J."/>
        </authorList>
    </citation>
    <scope>NUCLEOTIDE SEQUENCE [LARGE SCALE GENOMIC DNA]</scope>
    <source>
        <strain evidence="1 4">UBT1</strain>
    </source>
</reference>
<dbReference type="Proteomes" id="UP000070659">
    <property type="component" value="Unassembled WGS sequence"/>
</dbReference>
<evidence type="ECO:0000313" key="4">
    <source>
        <dbReference type="Proteomes" id="UP000070659"/>
    </source>
</evidence>
<gene>
    <name evidence="1" type="ORF">TH66_16435</name>
    <name evidence="2" type="ORF">TR74_13235</name>
</gene>
<dbReference type="GO" id="GO:0046982">
    <property type="term" value="F:protein heterodimerization activity"/>
    <property type="evidence" value="ECO:0007669"/>
    <property type="project" value="InterPro"/>
</dbReference>
<dbReference type="Pfam" id="PF09123">
    <property type="entry name" value="DUF1931"/>
    <property type="match status" value="1"/>
</dbReference>
<dbReference type="RefSeq" id="WP_067070953.1">
    <property type="nucleotide sequence ID" value="NZ_CP171739.1"/>
</dbReference>
<dbReference type="AlphaFoldDB" id="A0A132MRL1"/>
<dbReference type="SUPFAM" id="SSF47113">
    <property type="entry name" value="Histone-fold"/>
    <property type="match status" value="1"/>
</dbReference>
<comment type="caution">
    <text evidence="1">The sequence shown here is derived from an EMBL/GenBank/DDBJ whole genome shotgun (WGS) entry which is preliminary data.</text>
</comment>
<protein>
    <recommendedName>
        <fullName evidence="5">DUF1931 family protein</fullName>
    </recommendedName>
</protein>
<evidence type="ECO:0008006" key="5">
    <source>
        <dbReference type="Google" id="ProtNLM"/>
    </source>
</evidence>
<evidence type="ECO:0000313" key="1">
    <source>
        <dbReference type="EMBL" id="KWX00386.1"/>
    </source>
</evidence>
<organism evidence="1 4">
    <name type="scientific">Carbonactinospora thermoautotrophica</name>
    <dbReference type="NCBI Taxonomy" id="1469144"/>
    <lineage>
        <taxon>Bacteria</taxon>
        <taxon>Bacillati</taxon>
        <taxon>Actinomycetota</taxon>
        <taxon>Actinomycetes</taxon>
        <taxon>Kitasatosporales</taxon>
        <taxon>Carbonactinosporaceae</taxon>
        <taxon>Carbonactinospora</taxon>
    </lineage>
</organism>
<dbReference type="Gene3D" id="1.10.20.10">
    <property type="entry name" value="Histone, subunit A"/>
    <property type="match status" value="1"/>
</dbReference>
<name>A0A132MRL1_9ACTN</name>
<dbReference type="Proteomes" id="UP000070598">
    <property type="component" value="Unassembled WGS sequence"/>
</dbReference>
<dbReference type="EMBL" id="JYIK01000934">
    <property type="protein sequence ID" value="KWX08821.1"/>
    <property type="molecule type" value="Genomic_DNA"/>
</dbReference>
<dbReference type="PATRIC" id="fig|1469144.8.peg.2326"/>
<sequence length="149" mass="16842">MPVMGVAKFERFFRAAAGLDVDKDDLRRYSDFVNQKLYDLLVVGQAAAKANGRDIINPPDLPITKGLQESIRDFKDINEEIELQRVLENLAARPSLDLPFSEETQAQLPTIVGGMSVALARAFKIIDPDVRNPQTEQWERVFRIFALLL</sequence>
<evidence type="ECO:0000313" key="3">
    <source>
        <dbReference type="Proteomes" id="UP000070598"/>
    </source>
</evidence>
<dbReference type="CDD" id="cd22923">
    <property type="entry name" value="HFD_Aq328-like_rpt2"/>
    <property type="match status" value="1"/>
</dbReference>
<evidence type="ECO:0000313" key="2">
    <source>
        <dbReference type="EMBL" id="KWX08821.1"/>
    </source>
</evidence>
<proteinExistence type="predicted"/>
<dbReference type="EMBL" id="JYIJ01000018">
    <property type="protein sequence ID" value="KWX00386.1"/>
    <property type="molecule type" value="Genomic_DNA"/>
</dbReference>
<dbReference type="InterPro" id="IPR015207">
    <property type="entry name" value="DUF1931"/>
</dbReference>
<dbReference type="InterPro" id="IPR009072">
    <property type="entry name" value="Histone-fold"/>
</dbReference>
<dbReference type="CDD" id="cd22922">
    <property type="entry name" value="HFD_Aq328-like_rpt1"/>
    <property type="match status" value="1"/>
</dbReference>
<accession>A0A132MRL1</accession>
<reference evidence="3" key="1">
    <citation type="submission" date="2015-02" db="EMBL/GenBank/DDBJ databases">
        <title>Physiological reanalysis, assessment of diazotrophy, and genome sequences of multiple isolates of Streptomyces thermoautotrophicus.</title>
        <authorList>
            <person name="MacKellar D.C."/>
            <person name="Lieber L."/>
            <person name="Norman J."/>
            <person name="Bolger A."/>
            <person name="Tobin C."/>
            <person name="Murray J.W."/>
            <person name="Friesen M."/>
            <person name="Prell J."/>
        </authorList>
    </citation>
    <scope>NUCLEOTIDE SEQUENCE [LARGE SCALE GENOMIC DNA]</scope>
    <source>
        <strain evidence="3">UBT1</strain>
    </source>
</reference>